<dbReference type="InterPro" id="IPR036444">
    <property type="entry name" value="PLipase_A2_dom_sf"/>
</dbReference>
<proteinExistence type="predicted"/>
<reference evidence="2 3" key="1">
    <citation type="submission" date="2018-03" db="EMBL/GenBank/DDBJ databases">
        <title>Genomic Encyclopedia of Archaeal and Bacterial Type Strains, Phase II (KMG-II): from individual species to whole genera.</title>
        <authorList>
            <person name="Goeker M."/>
        </authorList>
    </citation>
    <scope>NUCLEOTIDE SEQUENCE [LARGE SCALE GENOMIC DNA]</scope>
    <source>
        <strain evidence="2 3">DSM 100673</strain>
    </source>
</reference>
<dbReference type="Proteomes" id="UP000240418">
    <property type="component" value="Unassembled WGS sequence"/>
</dbReference>
<dbReference type="EMBL" id="PYGJ01000006">
    <property type="protein sequence ID" value="PSL19307.1"/>
    <property type="molecule type" value="Genomic_DNA"/>
</dbReference>
<keyword evidence="3" id="KW-1185">Reference proteome</keyword>
<protein>
    <recommendedName>
        <fullName evidence="4">Phospholipase A2-like protein</fullName>
    </recommendedName>
</protein>
<keyword evidence="1" id="KW-0732">Signal</keyword>
<feature type="signal peptide" evidence="1">
    <location>
        <begin position="1"/>
        <end position="21"/>
    </location>
</feature>
<comment type="caution">
    <text evidence="2">The sequence shown here is derived from an EMBL/GenBank/DDBJ whole genome shotgun (WGS) entry which is preliminary data.</text>
</comment>
<dbReference type="RefSeq" id="WP_243403640.1">
    <property type="nucleotide sequence ID" value="NZ_PYGJ01000006.1"/>
</dbReference>
<accession>A0A2P8FC49</accession>
<dbReference type="GO" id="GO:0004623">
    <property type="term" value="F:phospholipase A2 activity"/>
    <property type="evidence" value="ECO:0007669"/>
    <property type="project" value="InterPro"/>
</dbReference>
<sequence length="180" mass="19708">MTTLRKILVLASVLAPQTVLAQEYGPTARLEMWRHERLQKTVDDAKLSPFTTDGCSGGMSAAWKTVASLFPDFEDVHDRTPPWEGCCVTHDQAYHAGGAEPSSEAGFLARLKADEALRVCVAGSVSGKSEELQAEYNLTDQQVIWGFETVADAMFDAVRIGGAPCSGLPWRWGYGRPQCW</sequence>
<name>A0A2P8FC49_9RHOB</name>
<evidence type="ECO:0000256" key="1">
    <source>
        <dbReference type="SAM" id="SignalP"/>
    </source>
</evidence>
<gene>
    <name evidence="2" type="ORF">CLV88_10618</name>
</gene>
<organism evidence="2 3">
    <name type="scientific">Shimia abyssi</name>
    <dbReference type="NCBI Taxonomy" id="1662395"/>
    <lineage>
        <taxon>Bacteria</taxon>
        <taxon>Pseudomonadati</taxon>
        <taxon>Pseudomonadota</taxon>
        <taxon>Alphaproteobacteria</taxon>
        <taxon>Rhodobacterales</taxon>
        <taxon>Roseobacteraceae</taxon>
    </lineage>
</organism>
<dbReference type="GO" id="GO:0050482">
    <property type="term" value="P:arachidonate secretion"/>
    <property type="evidence" value="ECO:0007669"/>
    <property type="project" value="InterPro"/>
</dbReference>
<evidence type="ECO:0008006" key="4">
    <source>
        <dbReference type="Google" id="ProtNLM"/>
    </source>
</evidence>
<evidence type="ECO:0000313" key="3">
    <source>
        <dbReference type="Proteomes" id="UP000240418"/>
    </source>
</evidence>
<dbReference type="AlphaFoldDB" id="A0A2P8FC49"/>
<feature type="chain" id="PRO_5015181745" description="Phospholipase A2-like protein" evidence="1">
    <location>
        <begin position="22"/>
        <end position="180"/>
    </location>
</feature>
<dbReference type="SUPFAM" id="SSF48619">
    <property type="entry name" value="Phospholipase A2, PLA2"/>
    <property type="match status" value="1"/>
</dbReference>
<dbReference type="GO" id="GO:0006644">
    <property type="term" value="P:phospholipid metabolic process"/>
    <property type="evidence" value="ECO:0007669"/>
    <property type="project" value="InterPro"/>
</dbReference>
<evidence type="ECO:0000313" key="2">
    <source>
        <dbReference type="EMBL" id="PSL19307.1"/>
    </source>
</evidence>